<dbReference type="Proteomes" id="UP000007110">
    <property type="component" value="Unassembled WGS sequence"/>
</dbReference>
<protein>
    <submittedName>
        <fullName evidence="10">Uncharacterized protein</fullName>
    </submittedName>
</protein>
<dbReference type="SUPFAM" id="SSF49265">
    <property type="entry name" value="Fibronectin type III"/>
    <property type="match status" value="1"/>
</dbReference>
<keyword evidence="7" id="KW-1133">Transmembrane helix</keyword>
<dbReference type="RefSeq" id="XP_030852648.1">
    <property type="nucleotide sequence ID" value="XM_030996788.1"/>
</dbReference>
<feature type="domain" description="Fibronectin type-III" evidence="9">
    <location>
        <begin position="130"/>
        <end position="227"/>
    </location>
</feature>
<name>A0A7M7PMV8_STRPU</name>
<dbReference type="AlphaFoldDB" id="A0A7M7PMV8"/>
<feature type="compositionally biased region" description="Basic and acidic residues" evidence="6">
    <location>
        <begin position="341"/>
        <end position="362"/>
    </location>
</feature>
<dbReference type="SUPFAM" id="SSF57196">
    <property type="entry name" value="EGF/Laminin"/>
    <property type="match status" value="1"/>
</dbReference>
<keyword evidence="11" id="KW-1185">Reference proteome</keyword>
<keyword evidence="2" id="KW-0677">Repeat</keyword>
<dbReference type="PROSITE" id="PS50026">
    <property type="entry name" value="EGF_3"/>
    <property type="match status" value="1"/>
</dbReference>
<dbReference type="Gene3D" id="2.10.25.10">
    <property type="entry name" value="Laminin"/>
    <property type="match status" value="1"/>
</dbReference>
<sequence>MPCKNNGTCVDGTDYYECYCLQGFNGANCEIEVAELANPGYSNVLSMELQLVWDFPVQGNDDDINCTAKYRIQGTNKTEDKNVGSTSPGIVTVLEPYTIYEFQLICVNLAGSSEPLDFPPQRTLAGKPSQPQNVRISSIQARQVFVEWDEPADKNGPIDGYFIIARRRDLTYVALSAPGSGTSGTLLALTPYQIYTVSVKVFNLNTPEGNQFSEESPHSDPFTTLQAESSGTPVTLTIVSVTVILVLICVIMMFICIRKRKRSQQQGNRSSPIASASFTTTPRMCTHLLPANSPTSSGKQQVDDVYYEYERVCVCGRDSSKSSTRANQGTSQGISLTKTKSTSENDQSHDYENPSFDDKEYTDLDFSQVKKGGDPTKPTSSGKE</sequence>
<organism evidence="10 11">
    <name type="scientific">Strongylocentrotus purpuratus</name>
    <name type="common">Purple sea urchin</name>
    <dbReference type="NCBI Taxonomy" id="7668"/>
    <lineage>
        <taxon>Eukaryota</taxon>
        <taxon>Metazoa</taxon>
        <taxon>Echinodermata</taxon>
        <taxon>Eleutherozoa</taxon>
        <taxon>Echinozoa</taxon>
        <taxon>Echinoidea</taxon>
        <taxon>Euechinoidea</taxon>
        <taxon>Echinacea</taxon>
        <taxon>Camarodonta</taxon>
        <taxon>Echinidea</taxon>
        <taxon>Strongylocentrotidae</taxon>
        <taxon>Strongylocentrotus</taxon>
    </lineage>
</organism>
<feature type="disulfide bond" evidence="5">
    <location>
        <begin position="20"/>
        <end position="29"/>
    </location>
</feature>
<keyword evidence="3 5" id="KW-1015">Disulfide bond</keyword>
<dbReference type="PANTHER" id="PTHR26391:SF18">
    <property type="entry name" value="PROTEIN KINASE RECEPTOR TIE-1, PUTATIVE-RELATED"/>
    <property type="match status" value="1"/>
</dbReference>
<evidence type="ECO:0000256" key="5">
    <source>
        <dbReference type="PROSITE-ProRule" id="PRU00076"/>
    </source>
</evidence>
<evidence type="ECO:0000256" key="4">
    <source>
        <dbReference type="ARBA" id="ARBA00023180"/>
    </source>
</evidence>
<dbReference type="Gene3D" id="2.60.40.10">
    <property type="entry name" value="Immunoglobulins"/>
    <property type="match status" value="2"/>
</dbReference>
<keyword evidence="7" id="KW-0472">Membrane</keyword>
<comment type="caution">
    <text evidence="5">Lacks conserved residue(s) required for the propagation of feature annotation.</text>
</comment>
<dbReference type="PROSITE" id="PS50853">
    <property type="entry name" value="FN3"/>
    <property type="match status" value="2"/>
</dbReference>
<feature type="domain" description="Fibronectin type-III" evidence="9">
    <location>
        <begin position="35"/>
        <end position="126"/>
    </location>
</feature>
<evidence type="ECO:0000259" key="8">
    <source>
        <dbReference type="PROSITE" id="PS50026"/>
    </source>
</evidence>
<feature type="compositionally biased region" description="Polar residues" evidence="6">
    <location>
        <begin position="321"/>
        <end position="340"/>
    </location>
</feature>
<evidence type="ECO:0000313" key="11">
    <source>
        <dbReference type="Proteomes" id="UP000007110"/>
    </source>
</evidence>
<evidence type="ECO:0000259" key="9">
    <source>
        <dbReference type="PROSITE" id="PS50853"/>
    </source>
</evidence>
<evidence type="ECO:0000256" key="1">
    <source>
        <dbReference type="ARBA" id="ARBA00022536"/>
    </source>
</evidence>
<feature type="region of interest" description="Disordered" evidence="6">
    <location>
        <begin position="319"/>
        <end position="384"/>
    </location>
</feature>
<evidence type="ECO:0000256" key="3">
    <source>
        <dbReference type="ARBA" id="ARBA00023157"/>
    </source>
</evidence>
<reference evidence="11" key="1">
    <citation type="submission" date="2015-02" db="EMBL/GenBank/DDBJ databases">
        <title>Genome sequencing for Strongylocentrotus purpuratus.</title>
        <authorList>
            <person name="Murali S."/>
            <person name="Liu Y."/>
            <person name="Vee V."/>
            <person name="English A."/>
            <person name="Wang M."/>
            <person name="Skinner E."/>
            <person name="Han Y."/>
            <person name="Muzny D.M."/>
            <person name="Worley K.C."/>
            <person name="Gibbs R.A."/>
        </authorList>
    </citation>
    <scope>NUCLEOTIDE SEQUENCE</scope>
</reference>
<evidence type="ECO:0000256" key="2">
    <source>
        <dbReference type="ARBA" id="ARBA00022737"/>
    </source>
</evidence>
<dbReference type="EnsemblMetazoa" id="XM_030996788">
    <property type="protein sequence ID" value="XP_030852648"/>
    <property type="gene ID" value="LOC105436834"/>
</dbReference>
<keyword evidence="1 5" id="KW-0245">EGF-like domain</keyword>
<dbReference type="InterPro" id="IPR003961">
    <property type="entry name" value="FN3_dom"/>
</dbReference>
<feature type="domain" description="EGF-like" evidence="8">
    <location>
        <begin position="1"/>
        <end position="30"/>
    </location>
</feature>
<feature type="transmembrane region" description="Helical" evidence="7">
    <location>
        <begin position="234"/>
        <end position="257"/>
    </location>
</feature>
<accession>A0A7M7PMV8</accession>
<keyword evidence="4" id="KW-0325">Glycoprotein</keyword>
<dbReference type="InterPro" id="IPR013783">
    <property type="entry name" value="Ig-like_fold"/>
</dbReference>
<proteinExistence type="predicted"/>
<dbReference type="CDD" id="cd00054">
    <property type="entry name" value="EGF_CA"/>
    <property type="match status" value="1"/>
</dbReference>
<dbReference type="InParanoid" id="A0A7M7PMV8"/>
<dbReference type="GeneID" id="105436834"/>
<dbReference type="FunFam" id="2.10.25.10:FF:000143">
    <property type="entry name" value="Protein crumbs 1"/>
    <property type="match status" value="1"/>
</dbReference>
<dbReference type="PROSITE" id="PS00010">
    <property type="entry name" value="ASX_HYDROXYL"/>
    <property type="match status" value="1"/>
</dbReference>
<dbReference type="FunFam" id="2.60.40.10:FF:003404">
    <property type="match status" value="1"/>
</dbReference>
<reference evidence="10" key="2">
    <citation type="submission" date="2021-01" db="UniProtKB">
        <authorList>
            <consortium name="EnsemblMetazoa"/>
        </authorList>
    </citation>
    <scope>IDENTIFICATION</scope>
</reference>
<evidence type="ECO:0000256" key="6">
    <source>
        <dbReference type="SAM" id="MobiDB-lite"/>
    </source>
</evidence>
<dbReference type="CDD" id="cd00063">
    <property type="entry name" value="FN3"/>
    <property type="match status" value="2"/>
</dbReference>
<dbReference type="PANTHER" id="PTHR26391">
    <property type="entry name" value="INACTIVE TYROSINE-PROTEIN KINASE 7"/>
    <property type="match status" value="1"/>
</dbReference>
<dbReference type="SMART" id="SM00060">
    <property type="entry name" value="FN3"/>
    <property type="match status" value="2"/>
</dbReference>
<evidence type="ECO:0000256" key="7">
    <source>
        <dbReference type="SAM" id="Phobius"/>
    </source>
</evidence>
<dbReference type="PROSITE" id="PS00022">
    <property type="entry name" value="EGF_1"/>
    <property type="match status" value="1"/>
</dbReference>
<dbReference type="InterPro" id="IPR036116">
    <property type="entry name" value="FN3_sf"/>
</dbReference>
<dbReference type="InterPro" id="IPR000152">
    <property type="entry name" value="EGF-type_Asp/Asn_hydroxyl_site"/>
</dbReference>
<dbReference type="PROSITE" id="PS01186">
    <property type="entry name" value="EGF_2"/>
    <property type="match status" value="1"/>
</dbReference>
<dbReference type="InterPro" id="IPR000742">
    <property type="entry name" value="EGF"/>
</dbReference>
<dbReference type="OrthoDB" id="10253954at2759"/>
<evidence type="ECO:0000313" key="10">
    <source>
        <dbReference type="EnsemblMetazoa" id="XP_030852648"/>
    </source>
</evidence>
<keyword evidence="7" id="KW-0812">Transmembrane</keyword>
<dbReference type="Pfam" id="PF00041">
    <property type="entry name" value="fn3"/>
    <property type="match status" value="1"/>
</dbReference>
<dbReference type="KEGG" id="spu:105436834"/>